<keyword evidence="5" id="KW-1185">Reference proteome</keyword>
<comment type="caution">
    <text evidence="3">The sequence shown here is derived from an EMBL/GenBank/DDBJ whole genome shotgun (WGS) entry which is preliminary data.</text>
</comment>
<evidence type="ECO:0000313" key="4">
    <source>
        <dbReference type="EMBL" id="PPI14461.1"/>
    </source>
</evidence>
<dbReference type="Gene3D" id="3.40.50.2000">
    <property type="entry name" value="Glycogen Phosphorylase B"/>
    <property type="match status" value="2"/>
</dbReference>
<dbReference type="GeneID" id="93666761"/>
<dbReference type="KEGG" id="rtc:APU90_09125"/>
<dbReference type="KEGG" id="rtx:TI83_07960"/>
<dbReference type="EMBL" id="PSWU01000012">
    <property type="protein sequence ID" value="PPI14461.1"/>
    <property type="molecule type" value="Genomic_DNA"/>
</dbReference>
<reference evidence="3 5" key="1">
    <citation type="submission" date="2015-04" db="EMBL/GenBank/DDBJ databases">
        <title>Draft genome sequence of Rathayibacter toxicus strain FH-142 (AKA 70134 or CS 32), a Western Australian isolate.</title>
        <authorList>
            <consortium name="Consortium for Microbial Forensics and Genomics (microFORGE)"/>
            <person name="Knight B.M."/>
            <person name="Roberts D.P."/>
            <person name="Lin D."/>
            <person name="Hari K."/>
            <person name="Fletcher J."/>
            <person name="Melcher U."/>
            <person name="Blagden T."/>
            <person name="Luster D.G."/>
            <person name="Sechler A.J."/>
            <person name="Schneider W.L."/>
            <person name="Winegar R.A."/>
        </authorList>
    </citation>
    <scope>NUCLEOTIDE SEQUENCE [LARGE SCALE GENOMIC DNA]</scope>
    <source>
        <strain evidence="3 5">FH142</strain>
    </source>
</reference>
<dbReference type="PANTHER" id="PTHR12526">
    <property type="entry name" value="GLYCOSYLTRANSFERASE"/>
    <property type="match status" value="1"/>
</dbReference>
<evidence type="ECO:0000313" key="6">
    <source>
        <dbReference type="Proteomes" id="UP000237966"/>
    </source>
</evidence>
<accession>A0A0C5BTA0</accession>
<dbReference type="AlphaFoldDB" id="A0A0C5BTA0"/>
<dbReference type="PATRIC" id="fig|145458.7.peg.1818"/>
<dbReference type="OrthoDB" id="9809227at2"/>
<dbReference type="SUPFAM" id="SSF53756">
    <property type="entry name" value="UDP-Glycosyltransferase/glycogen phosphorylase"/>
    <property type="match status" value="1"/>
</dbReference>
<evidence type="ECO:0000256" key="1">
    <source>
        <dbReference type="ARBA" id="ARBA00022679"/>
    </source>
</evidence>
<gene>
    <name evidence="4" type="ORF">C5C51_07780</name>
    <name evidence="3" type="ORF">VT73_01090</name>
</gene>
<keyword evidence="1" id="KW-0808">Transferase</keyword>
<dbReference type="InterPro" id="IPR001296">
    <property type="entry name" value="Glyco_trans_1"/>
</dbReference>
<proteinExistence type="predicted"/>
<name>A0A0C5BTA0_9MICO</name>
<feature type="domain" description="Glycosyl transferase family 1" evidence="2">
    <location>
        <begin position="280"/>
        <end position="433"/>
    </location>
</feature>
<dbReference type="EMBL" id="LBFI01000011">
    <property type="protein sequence ID" value="KKM46902.1"/>
    <property type="molecule type" value="Genomic_DNA"/>
</dbReference>
<protein>
    <recommendedName>
        <fullName evidence="2">Glycosyl transferase family 1 domain-containing protein</fullName>
    </recommendedName>
</protein>
<sequence length="469" mass="51774">MMCFAHLSLVGQAALWRYFGALWRFVGTVLWRTAATFPCVGASWARSAHQVTAHSARRNTAEIAVLLPVEERFDGTGGAIATWVRNAYAHLDDDVFYRIYCPAVSSAFAGSLPVAHLRSYAVLDRMLRRMSRLLGALFRRNPHGVLRVLTVQGIVWVRSVLPALTAARVVHVHNRPGYAVQLRRSGYSGRVVLHMHNDAVESVQSWIKRGYGRSRSAMEVLSAVDHWVFCSEFLRRRVCDSFALSQAVTSVLYNGVTVEKKAVIAPVPQARGAQRGLISAVFAGRLIKEKGVVEAVRACGIANRYFPTSLDIYGGKATGFSSGGSSYISAVRREAERVNAECGAKRVRLHGYVPPAVLLTELERADVMLYPCRWDEPFGMVLVDALSVGTPVIAPARGGIPEIVRDRENGRLLLAEAGEDDFADALLELARSSQYSEIARAAMLTARTAFSWEKIAEQLLFVLEERRVE</sequence>
<dbReference type="STRING" id="145458.APU90_09125"/>
<dbReference type="Proteomes" id="UP000237966">
    <property type="component" value="Unassembled WGS sequence"/>
</dbReference>
<evidence type="ECO:0000313" key="3">
    <source>
        <dbReference type="EMBL" id="KKM46902.1"/>
    </source>
</evidence>
<dbReference type="Proteomes" id="UP000052979">
    <property type="component" value="Unassembled WGS sequence"/>
</dbReference>
<dbReference type="CDD" id="cd03801">
    <property type="entry name" value="GT4_PimA-like"/>
    <property type="match status" value="1"/>
</dbReference>
<dbReference type="RefSeq" id="WP_027691612.1">
    <property type="nucleotide sequence ID" value="NZ_CP010848.1"/>
</dbReference>
<dbReference type="GO" id="GO:0016757">
    <property type="term" value="F:glycosyltransferase activity"/>
    <property type="evidence" value="ECO:0007669"/>
    <property type="project" value="UniProtKB-KW"/>
</dbReference>
<dbReference type="Pfam" id="PF00534">
    <property type="entry name" value="Glycos_transf_1"/>
    <property type="match status" value="1"/>
</dbReference>
<reference evidence="4 6" key="2">
    <citation type="submission" date="2018-02" db="EMBL/GenBank/DDBJ databases">
        <title>Bacteriophage NCPPB3778 and a type I-E CRISPR drive the evolution of the US Biological Select Agent, Rathayibacter toxicus.</title>
        <authorList>
            <person name="Davis E.W.II."/>
            <person name="Tabima J.F."/>
            <person name="Weisberg A.J."/>
            <person name="Lopes L.D."/>
            <person name="Wiseman M.S."/>
            <person name="Wiseman M.S."/>
            <person name="Pupko T."/>
            <person name="Belcher M.S."/>
            <person name="Sechler A.J."/>
            <person name="Tancos M.A."/>
            <person name="Schroeder B.K."/>
            <person name="Murray T.D."/>
            <person name="Luster D.G."/>
            <person name="Schneider W.L."/>
            <person name="Rogers E."/>
            <person name="Andreote F.D."/>
            <person name="Grunwald N.J."/>
            <person name="Putnam M.L."/>
            <person name="Chang J.H."/>
        </authorList>
    </citation>
    <scope>NUCLEOTIDE SEQUENCE [LARGE SCALE GENOMIC DNA]</scope>
    <source>
        <strain evidence="4 6">FH99</strain>
    </source>
</reference>
<organism evidence="3 5">
    <name type="scientific">Rathayibacter toxicus</name>
    <dbReference type="NCBI Taxonomy" id="145458"/>
    <lineage>
        <taxon>Bacteria</taxon>
        <taxon>Bacillati</taxon>
        <taxon>Actinomycetota</taxon>
        <taxon>Actinomycetes</taxon>
        <taxon>Micrococcales</taxon>
        <taxon>Microbacteriaceae</taxon>
        <taxon>Rathayibacter</taxon>
    </lineage>
</organism>
<evidence type="ECO:0000313" key="5">
    <source>
        <dbReference type="Proteomes" id="UP000052979"/>
    </source>
</evidence>
<dbReference type="eggNOG" id="COG0438">
    <property type="taxonomic scope" value="Bacteria"/>
</dbReference>
<evidence type="ECO:0000259" key="2">
    <source>
        <dbReference type="Pfam" id="PF00534"/>
    </source>
</evidence>